<organism evidence="2 3">
    <name type="scientific">Helicobacter marmotae</name>
    <dbReference type="NCBI Taxonomy" id="152490"/>
    <lineage>
        <taxon>Bacteria</taxon>
        <taxon>Pseudomonadati</taxon>
        <taxon>Campylobacterota</taxon>
        <taxon>Epsilonproteobacteria</taxon>
        <taxon>Campylobacterales</taxon>
        <taxon>Helicobacteraceae</taxon>
        <taxon>Helicobacter</taxon>
    </lineage>
</organism>
<feature type="coiled-coil region" evidence="1">
    <location>
        <begin position="39"/>
        <end position="124"/>
    </location>
</feature>
<dbReference type="RefSeq" id="WP_104699163.1">
    <property type="nucleotide sequence ID" value="NZ_FZPP01000003.1"/>
</dbReference>
<gene>
    <name evidence="2" type="ORF">CQA63_00930</name>
</gene>
<dbReference type="OrthoDB" id="5325637at2"/>
<dbReference type="Proteomes" id="UP000256599">
    <property type="component" value="Unassembled WGS sequence"/>
</dbReference>
<reference evidence="2 3" key="1">
    <citation type="submission" date="2018-04" db="EMBL/GenBank/DDBJ databases">
        <title>Novel Campyloabacter and Helicobacter Species and Strains.</title>
        <authorList>
            <person name="Mannion A.J."/>
            <person name="Shen Z."/>
            <person name="Fox J.G."/>
        </authorList>
    </citation>
    <scope>NUCLEOTIDE SEQUENCE [LARGE SCALE GENOMIC DNA]</scope>
    <source>
        <strain evidence="2 3">MIT 98-6070</strain>
    </source>
</reference>
<dbReference type="Gene3D" id="1.10.287.1490">
    <property type="match status" value="1"/>
</dbReference>
<evidence type="ECO:0000256" key="1">
    <source>
        <dbReference type="SAM" id="Coils"/>
    </source>
</evidence>
<keyword evidence="1" id="KW-0175">Coiled coil</keyword>
<comment type="caution">
    <text evidence="2">The sequence shown here is derived from an EMBL/GenBank/DDBJ whole genome shotgun (WGS) entry which is preliminary data.</text>
</comment>
<dbReference type="EMBL" id="NXLR01000001">
    <property type="protein sequence ID" value="RDU61099.1"/>
    <property type="molecule type" value="Genomic_DNA"/>
</dbReference>
<accession>A0A3D8I7H0</accession>
<evidence type="ECO:0000313" key="2">
    <source>
        <dbReference type="EMBL" id="RDU61099.1"/>
    </source>
</evidence>
<protein>
    <submittedName>
        <fullName evidence="2">Uncharacterized protein</fullName>
    </submittedName>
</protein>
<dbReference type="AlphaFoldDB" id="A0A3D8I7H0"/>
<proteinExistence type="predicted"/>
<evidence type="ECO:0000313" key="3">
    <source>
        <dbReference type="Proteomes" id="UP000256599"/>
    </source>
</evidence>
<sequence length="129" mass="15185">MQDKPLAQKLDEKVFEKLLKYNPQTQNLWDIVGFFEHERAKLRLEVAQYHEEIKQSQATLKTLREEIKKAQNALKDLKSNKYALNDSPQHNALKAQITELELENSKLLVELRDLKSEYKLAQREALQKP</sequence>
<name>A0A3D8I7H0_9HELI</name>
<keyword evidence="3" id="KW-1185">Reference proteome</keyword>